<sequence length="168" mass="18027">MLAAIVLRALQLIVSGVVLGLSIYLAHNYGYGHAVAQIRYGAFCGAFGLLVSFFGIAATFLDVLQGMVMSMIDALAALLILAGGITFAVSAQIGSCSDQYYVASRQIFRVGLYYHQSMKASQYLKLLESRCRMVQADTTFLWILFACFVATAVLGLAGGRSKGRGSFV</sequence>
<dbReference type="GO" id="GO:0070941">
    <property type="term" value="P:eisosome assembly"/>
    <property type="evidence" value="ECO:0007669"/>
    <property type="project" value="TreeGrafter"/>
</dbReference>
<evidence type="ECO:0000313" key="7">
    <source>
        <dbReference type="EMBL" id="RDW70016.1"/>
    </source>
</evidence>
<dbReference type="AlphaFoldDB" id="A0A3D8R7S0"/>
<dbReference type="EMBL" id="PDLN01000012">
    <property type="protein sequence ID" value="RDW70016.1"/>
    <property type="molecule type" value="Genomic_DNA"/>
</dbReference>
<feature type="transmembrane region" description="Helical" evidence="5">
    <location>
        <begin position="139"/>
        <end position="158"/>
    </location>
</feature>
<evidence type="ECO:0000256" key="3">
    <source>
        <dbReference type="ARBA" id="ARBA00022989"/>
    </source>
</evidence>
<proteinExistence type="predicted"/>
<evidence type="ECO:0000256" key="1">
    <source>
        <dbReference type="ARBA" id="ARBA00004141"/>
    </source>
</evidence>
<reference evidence="7 8" key="1">
    <citation type="journal article" date="2018" name="IMA Fungus">
        <title>IMA Genome-F 9: Draft genome sequence of Annulohypoxylon stygium, Aspergillus mulundensis, Berkeleyomyces basicola (syn. Thielaviopsis basicola), Ceratocystis smalleyi, two Cercospora beticola strains, Coleophoma cylindrospora, Fusarium fracticaudum, Phialophora cf. hyalina, and Morchella septimelata.</title>
        <authorList>
            <person name="Wingfield B.D."/>
            <person name="Bills G.F."/>
            <person name="Dong Y."/>
            <person name="Huang W."/>
            <person name="Nel W.J."/>
            <person name="Swalarsk-Parry B.S."/>
            <person name="Vaghefi N."/>
            <person name="Wilken P.M."/>
            <person name="An Z."/>
            <person name="de Beer Z.W."/>
            <person name="De Vos L."/>
            <person name="Chen L."/>
            <person name="Duong T.A."/>
            <person name="Gao Y."/>
            <person name="Hammerbacher A."/>
            <person name="Kikkert J.R."/>
            <person name="Li Y."/>
            <person name="Li H."/>
            <person name="Li K."/>
            <person name="Li Q."/>
            <person name="Liu X."/>
            <person name="Ma X."/>
            <person name="Naidoo K."/>
            <person name="Pethybridge S.J."/>
            <person name="Sun J."/>
            <person name="Steenkamp E.T."/>
            <person name="van der Nest M.A."/>
            <person name="van Wyk S."/>
            <person name="Wingfield M.J."/>
            <person name="Xiong C."/>
            <person name="Yue Q."/>
            <person name="Zhang X."/>
        </authorList>
    </citation>
    <scope>NUCLEOTIDE SEQUENCE [LARGE SCALE GENOMIC DNA]</scope>
    <source>
        <strain evidence="7 8">BP5796</strain>
    </source>
</reference>
<feature type="transmembrane region" description="Helical" evidence="5">
    <location>
        <begin position="6"/>
        <end position="26"/>
    </location>
</feature>
<name>A0A3D8R7S0_9HELO</name>
<organism evidence="7 8">
    <name type="scientific">Coleophoma crateriformis</name>
    <dbReference type="NCBI Taxonomy" id="565419"/>
    <lineage>
        <taxon>Eukaryota</taxon>
        <taxon>Fungi</taxon>
        <taxon>Dikarya</taxon>
        <taxon>Ascomycota</taxon>
        <taxon>Pezizomycotina</taxon>
        <taxon>Leotiomycetes</taxon>
        <taxon>Helotiales</taxon>
        <taxon>Dermateaceae</taxon>
        <taxon>Coleophoma</taxon>
    </lineage>
</organism>
<keyword evidence="3 5" id="KW-1133">Transmembrane helix</keyword>
<evidence type="ECO:0000256" key="5">
    <source>
        <dbReference type="SAM" id="Phobius"/>
    </source>
</evidence>
<evidence type="ECO:0000256" key="4">
    <source>
        <dbReference type="ARBA" id="ARBA00023136"/>
    </source>
</evidence>
<keyword evidence="8" id="KW-1185">Reference proteome</keyword>
<dbReference type="Proteomes" id="UP000256328">
    <property type="component" value="Unassembled WGS sequence"/>
</dbReference>
<feature type="transmembrane region" description="Helical" evidence="5">
    <location>
        <begin position="67"/>
        <end position="89"/>
    </location>
</feature>
<dbReference type="InterPro" id="IPR008253">
    <property type="entry name" value="Marvel"/>
</dbReference>
<dbReference type="GO" id="GO:0032126">
    <property type="term" value="C:eisosome"/>
    <property type="evidence" value="ECO:0007669"/>
    <property type="project" value="TreeGrafter"/>
</dbReference>
<evidence type="ECO:0000256" key="2">
    <source>
        <dbReference type="ARBA" id="ARBA00022692"/>
    </source>
</evidence>
<dbReference type="GO" id="GO:0072659">
    <property type="term" value="P:protein localization to plasma membrane"/>
    <property type="evidence" value="ECO:0007669"/>
    <property type="project" value="TreeGrafter"/>
</dbReference>
<keyword evidence="2 5" id="KW-0812">Transmembrane</keyword>
<dbReference type="Pfam" id="PF01284">
    <property type="entry name" value="MARVEL"/>
    <property type="match status" value="1"/>
</dbReference>
<keyword evidence="4 5" id="KW-0472">Membrane</keyword>
<evidence type="ECO:0000313" key="8">
    <source>
        <dbReference type="Proteomes" id="UP000256328"/>
    </source>
</evidence>
<dbReference type="OrthoDB" id="2017497at2759"/>
<dbReference type="PANTHER" id="PTHR28165:SF2">
    <property type="entry name" value="MARVEL DOMAIN-CONTAINING PROTEIN"/>
    <property type="match status" value="1"/>
</dbReference>
<feature type="domain" description="MARVEL" evidence="6">
    <location>
        <begin position="4"/>
        <end position="154"/>
    </location>
</feature>
<comment type="caution">
    <text evidence="7">The sequence shown here is derived from an EMBL/GenBank/DDBJ whole genome shotgun (WGS) entry which is preliminary data.</text>
</comment>
<dbReference type="PANTHER" id="PTHR28165">
    <property type="entry name" value="NON-CLASSICAL EXPORT PROTEIN 2-RELATED"/>
    <property type="match status" value="1"/>
</dbReference>
<protein>
    <recommendedName>
        <fullName evidence="6">MARVEL domain-containing protein</fullName>
    </recommendedName>
</protein>
<comment type="subcellular location">
    <subcellularLocation>
        <location evidence="1">Membrane</location>
        <topology evidence="1">Multi-pass membrane protein</topology>
    </subcellularLocation>
</comment>
<dbReference type="InterPro" id="IPR052649">
    <property type="entry name" value="NCE102-like"/>
</dbReference>
<dbReference type="GO" id="GO:0005886">
    <property type="term" value="C:plasma membrane"/>
    <property type="evidence" value="ECO:0007669"/>
    <property type="project" value="TreeGrafter"/>
</dbReference>
<feature type="transmembrane region" description="Helical" evidence="5">
    <location>
        <begin position="38"/>
        <end position="61"/>
    </location>
</feature>
<gene>
    <name evidence="7" type="ORF">BP5796_08413</name>
</gene>
<accession>A0A3D8R7S0</accession>
<evidence type="ECO:0000259" key="6">
    <source>
        <dbReference type="Pfam" id="PF01284"/>
    </source>
</evidence>